<comment type="caution">
    <text evidence="1">The sequence shown here is derived from an EMBL/GenBank/DDBJ whole genome shotgun (WGS) entry which is preliminary data.</text>
</comment>
<dbReference type="Proteomes" id="UP001143509">
    <property type="component" value="Unassembled WGS sequence"/>
</dbReference>
<proteinExistence type="predicted"/>
<evidence type="ECO:0000313" key="2">
    <source>
        <dbReference type="Proteomes" id="UP001143509"/>
    </source>
</evidence>
<reference evidence="1" key="1">
    <citation type="journal article" date="2014" name="Int. J. Syst. Evol. Microbiol.">
        <title>Complete genome of a new Firmicutes species belonging to the dominant human colonic microbiota ('Ruminococcus bicirculans') reveals two chromosomes and a selective capacity to utilize plant glucans.</title>
        <authorList>
            <consortium name="NISC Comparative Sequencing Program"/>
            <person name="Wegmann U."/>
            <person name="Louis P."/>
            <person name="Goesmann A."/>
            <person name="Henrissat B."/>
            <person name="Duncan S.H."/>
            <person name="Flint H.J."/>
        </authorList>
    </citation>
    <scope>NUCLEOTIDE SEQUENCE</scope>
    <source>
        <strain evidence="1">VKM B-1499</strain>
    </source>
</reference>
<sequence length="149" mass="15723">MKALTRTFNFASPWGWALAGLALLAFAWLCVVALGGVGFHFDPFNSTEKRADRAEQQAAKATADAGARAQEVAGARETVVKVEATLRQQHQAAAIAADFANQAREAPDANQPLDPDRVSRLVAADQRLCALDPAVCNPSPSATRHAGDG</sequence>
<protein>
    <submittedName>
        <fullName evidence="1">Uncharacterized protein</fullName>
    </submittedName>
</protein>
<dbReference type="RefSeq" id="WP_271165810.1">
    <property type="nucleotide sequence ID" value="NZ_BSFD01000010.1"/>
</dbReference>
<evidence type="ECO:0000313" key="1">
    <source>
        <dbReference type="EMBL" id="GLK49620.1"/>
    </source>
</evidence>
<organism evidence="1 2">
    <name type="scientific">Brevundimonas intermedia</name>
    <dbReference type="NCBI Taxonomy" id="74315"/>
    <lineage>
        <taxon>Bacteria</taxon>
        <taxon>Pseudomonadati</taxon>
        <taxon>Pseudomonadota</taxon>
        <taxon>Alphaproteobacteria</taxon>
        <taxon>Caulobacterales</taxon>
        <taxon>Caulobacteraceae</taxon>
        <taxon>Brevundimonas</taxon>
    </lineage>
</organism>
<reference evidence="1" key="2">
    <citation type="submission" date="2023-01" db="EMBL/GenBank/DDBJ databases">
        <authorList>
            <person name="Sun Q."/>
            <person name="Evtushenko L."/>
        </authorList>
    </citation>
    <scope>NUCLEOTIDE SEQUENCE</scope>
    <source>
        <strain evidence="1">VKM B-1499</strain>
    </source>
</reference>
<name>A0ABQ5TBW0_9CAUL</name>
<gene>
    <name evidence="1" type="ORF">GCM10017620_25930</name>
</gene>
<keyword evidence="2" id="KW-1185">Reference proteome</keyword>
<accession>A0ABQ5TBW0</accession>
<dbReference type="EMBL" id="BSFD01000010">
    <property type="protein sequence ID" value="GLK49620.1"/>
    <property type="molecule type" value="Genomic_DNA"/>
</dbReference>